<dbReference type="PROSITE" id="PS50097">
    <property type="entry name" value="BTB"/>
    <property type="match status" value="1"/>
</dbReference>
<dbReference type="EMBL" id="JAMRDG010000001">
    <property type="protein sequence ID" value="KAJ3704859.1"/>
    <property type="molecule type" value="Genomic_DNA"/>
</dbReference>
<dbReference type="CDD" id="cd18280">
    <property type="entry name" value="BTB_POZ_BPM_plant"/>
    <property type="match status" value="1"/>
</dbReference>
<gene>
    <name evidence="3" type="ORF">LUZ61_008564</name>
</gene>
<dbReference type="Pfam" id="PF22486">
    <property type="entry name" value="MATH_2"/>
    <property type="match status" value="1"/>
</dbReference>
<organism evidence="3 4">
    <name type="scientific">Rhynchospora tenuis</name>
    <dbReference type="NCBI Taxonomy" id="198213"/>
    <lineage>
        <taxon>Eukaryota</taxon>
        <taxon>Viridiplantae</taxon>
        <taxon>Streptophyta</taxon>
        <taxon>Embryophyta</taxon>
        <taxon>Tracheophyta</taxon>
        <taxon>Spermatophyta</taxon>
        <taxon>Magnoliopsida</taxon>
        <taxon>Liliopsida</taxon>
        <taxon>Poales</taxon>
        <taxon>Cyperaceae</taxon>
        <taxon>Cyperoideae</taxon>
        <taxon>Rhynchosporeae</taxon>
        <taxon>Rhynchospora</taxon>
    </lineage>
</organism>
<dbReference type="InterPro" id="IPR011333">
    <property type="entry name" value="SKP1/BTB/POZ_sf"/>
</dbReference>
<dbReference type="InterPro" id="IPR000210">
    <property type="entry name" value="BTB/POZ_dom"/>
</dbReference>
<dbReference type="InterPro" id="IPR008974">
    <property type="entry name" value="TRAF-like"/>
</dbReference>
<feature type="domain" description="BTB" evidence="2">
    <location>
        <begin position="196"/>
        <end position="263"/>
    </location>
</feature>
<dbReference type="PANTHER" id="PTHR26379">
    <property type="entry name" value="BTB/POZ AND MATH DOMAIN-CONTAINING PROTEIN 1"/>
    <property type="match status" value="1"/>
</dbReference>
<dbReference type="Proteomes" id="UP001210211">
    <property type="component" value="Unassembled WGS sequence"/>
</dbReference>
<dbReference type="InterPro" id="IPR002083">
    <property type="entry name" value="MATH/TRAF_dom"/>
</dbReference>
<dbReference type="SMART" id="SM00225">
    <property type="entry name" value="BTB"/>
    <property type="match status" value="1"/>
</dbReference>
<proteinExistence type="predicted"/>
<sequence length="331" mass="37611">MALSDNGDLDEDAAYMSMEAACGTYQFKVDYSKTKSMAFSEYITSPIFKVNSHDCKILYFPHGYDFYNEVESIGLLLAMHCKSEDVTDPQKKSEDVTASFSFGLLDKYGRLSSKSCIRINSWIITQNCWEENGIPWYMERSELEANFLRDGYFTLVCSVTILSESYKEVPNRFVNGIMPSSIDDHFVELFDRKETADVRFEVDGEIFTAHRSVLAARSPVFNAELFGSMTESKMETIVIKDIKPLIFKAMLHFIYTDSLPDMSDENIPLVIITQHLLVAADRYGLDGLKILCEDRLLRDISMDTAISTLALAEELDLEGLKDRCLCFISDP</sequence>
<dbReference type="SUPFAM" id="SSF49599">
    <property type="entry name" value="TRAF domain-like"/>
    <property type="match status" value="1"/>
</dbReference>
<dbReference type="Pfam" id="PF00651">
    <property type="entry name" value="BTB"/>
    <property type="match status" value="1"/>
</dbReference>
<dbReference type="AlphaFoldDB" id="A0AAD6EXN5"/>
<protein>
    <recommendedName>
        <fullName evidence="2">BTB domain-containing protein</fullName>
    </recommendedName>
</protein>
<dbReference type="CDD" id="cd00121">
    <property type="entry name" value="MATH"/>
    <property type="match status" value="1"/>
</dbReference>
<dbReference type="Gene3D" id="3.30.710.10">
    <property type="entry name" value="Potassium Channel Kv1.1, Chain A"/>
    <property type="match status" value="1"/>
</dbReference>
<accession>A0AAD6EXN5</accession>
<evidence type="ECO:0000256" key="1">
    <source>
        <dbReference type="ARBA" id="ARBA00004906"/>
    </source>
</evidence>
<reference evidence="3 4" key="1">
    <citation type="journal article" date="2022" name="Cell">
        <title>Repeat-based holocentromeres influence genome architecture and karyotype evolution.</title>
        <authorList>
            <person name="Hofstatter P.G."/>
            <person name="Thangavel G."/>
            <person name="Lux T."/>
            <person name="Neumann P."/>
            <person name="Vondrak T."/>
            <person name="Novak P."/>
            <person name="Zhang M."/>
            <person name="Costa L."/>
            <person name="Castellani M."/>
            <person name="Scott A."/>
            <person name="Toegelov H."/>
            <person name="Fuchs J."/>
            <person name="Mata-Sucre Y."/>
            <person name="Dias Y."/>
            <person name="Vanzela A.L.L."/>
            <person name="Huettel B."/>
            <person name="Almeida C.C.S."/>
            <person name="Simkova H."/>
            <person name="Souza G."/>
            <person name="Pedrosa-Harand A."/>
            <person name="Macas J."/>
            <person name="Mayer K.F.X."/>
            <person name="Houben A."/>
            <person name="Marques A."/>
        </authorList>
    </citation>
    <scope>NUCLEOTIDE SEQUENCE [LARGE SCALE GENOMIC DNA]</scope>
    <source>
        <strain evidence="3">RhyTen1mFocal</strain>
    </source>
</reference>
<dbReference type="PANTHER" id="PTHR26379:SF187">
    <property type="entry name" value="OS07G0655300 PROTEIN"/>
    <property type="match status" value="1"/>
</dbReference>
<evidence type="ECO:0000313" key="3">
    <source>
        <dbReference type="EMBL" id="KAJ3704859.1"/>
    </source>
</evidence>
<dbReference type="Gene3D" id="2.60.210.10">
    <property type="entry name" value="Apoptosis, Tumor Necrosis Factor Receptor Associated Protein 2, Chain A"/>
    <property type="match status" value="1"/>
</dbReference>
<dbReference type="GO" id="GO:0016567">
    <property type="term" value="P:protein ubiquitination"/>
    <property type="evidence" value="ECO:0007669"/>
    <property type="project" value="InterPro"/>
</dbReference>
<evidence type="ECO:0000259" key="2">
    <source>
        <dbReference type="PROSITE" id="PS50097"/>
    </source>
</evidence>
<dbReference type="SUPFAM" id="SSF54695">
    <property type="entry name" value="POZ domain"/>
    <property type="match status" value="1"/>
</dbReference>
<comment type="pathway">
    <text evidence="1">Protein modification; protein ubiquitination.</text>
</comment>
<name>A0AAD6EXN5_9POAL</name>
<dbReference type="InterPro" id="IPR045005">
    <property type="entry name" value="BPM1-6"/>
</dbReference>
<comment type="caution">
    <text evidence="3">The sequence shown here is derived from an EMBL/GenBank/DDBJ whole genome shotgun (WGS) entry which is preliminary data.</text>
</comment>
<keyword evidence="4" id="KW-1185">Reference proteome</keyword>
<evidence type="ECO:0000313" key="4">
    <source>
        <dbReference type="Proteomes" id="UP001210211"/>
    </source>
</evidence>